<proteinExistence type="inferred from homology"/>
<dbReference type="Gene3D" id="3.40.30.10">
    <property type="entry name" value="Glutaredoxin"/>
    <property type="match status" value="1"/>
</dbReference>
<evidence type="ECO:0000256" key="3">
    <source>
        <dbReference type="ARBA" id="ARBA00022729"/>
    </source>
</evidence>
<evidence type="ECO:0000256" key="1">
    <source>
        <dbReference type="ARBA" id="ARBA00004418"/>
    </source>
</evidence>
<evidence type="ECO:0000256" key="2">
    <source>
        <dbReference type="ARBA" id="ARBA00005791"/>
    </source>
</evidence>
<evidence type="ECO:0000259" key="10">
    <source>
        <dbReference type="PROSITE" id="PS51352"/>
    </source>
</evidence>
<evidence type="ECO:0000256" key="7">
    <source>
        <dbReference type="PIRNR" id="PIRNR001488"/>
    </source>
</evidence>
<dbReference type="PROSITE" id="PS00194">
    <property type="entry name" value="THIOREDOXIN_1"/>
    <property type="match status" value="1"/>
</dbReference>
<evidence type="ECO:0000313" key="11">
    <source>
        <dbReference type="EMBL" id="KTS94288.1"/>
    </source>
</evidence>
<dbReference type="CDD" id="cd03019">
    <property type="entry name" value="DsbA_DsbA"/>
    <property type="match status" value="1"/>
</dbReference>
<dbReference type="PANTHER" id="PTHR35891:SF2">
    <property type="entry name" value="THIOL:DISULFIDE INTERCHANGE PROTEIN DSBA"/>
    <property type="match status" value="1"/>
</dbReference>
<comment type="similarity">
    <text evidence="2">Belongs to the thioredoxin family. DsbA subfamily.</text>
</comment>
<dbReference type="EMBL" id="LDSI01000028">
    <property type="protein sequence ID" value="KTS94288.1"/>
    <property type="molecule type" value="Genomic_DNA"/>
</dbReference>
<feature type="disulfide bond" description="Redox-active" evidence="8">
    <location>
        <begin position="49"/>
        <end position="52"/>
    </location>
</feature>
<accession>A0AB34VB41</accession>
<evidence type="ECO:0000256" key="9">
    <source>
        <dbReference type="SAM" id="SignalP"/>
    </source>
</evidence>
<evidence type="ECO:0000256" key="5">
    <source>
        <dbReference type="ARBA" id="ARBA00023157"/>
    </source>
</evidence>
<dbReference type="GO" id="GO:0042597">
    <property type="term" value="C:periplasmic space"/>
    <property type="evidence" value="ECO:0007669"/>
    <property type="project" value="UniProtKB-SubCell"/>
</dbReference>
<dbReference type="InterPro" id="IPR017937">
    <property type="entry name" value="Thioredoxin_CS"/>
</dbReference>
<comment type="caution">
    <text evidence="11">The sequence shown here is derived from an EMBL/GenBank/DDBJ whole genome shotgun (WGS) entry which is preliminary data.</text>
</comment>
<dbReference type="InterPro" id="IPR050824">
    <property type="entry name" value="Thiol_disulfide_DsbA"/>
</dbReference>
<sequence>MKKIFFALMGLVLAFSASAAQFSEGKQYVSLPKPVAGEPQVMEFFSFFCPHCYQFEEIYHVSDAVKKNLPADTKMVKYHVDFLGGELGPVVTHAWAVAMALGVEDKVTAPIFDGIQKTQTITDPASLKDVFIKAAGITSEQYDSAWNSFAVKALVAQQQKAAADVDLRGVPAIFINGKYMVNNGGLDTSSMENFVADYANVVKFLVEKK</sequence>
<dbReference type="InterPro" id="IPR001853">
    <property type="entry name" value="DSBA-like_thioredoxin_dom"/>
</dbReference>
<protein>
    <recommendedName>
        <fullName evidence="7">Thiol:disulfide interchange protein</fullName>
    </recommendedName>
</protein>
<organism evidence="11 12">
    <name type="scientific">Pantoea stewartii</name>
    <dbReference type="NCBI Taxonomy" id="66269"/>
    <lineage>
        <taxon>Bacteria</taxon>
        <taxon>Pseudomonadati</taxon>
        <taxon>Pseudomonadota</taxon>
        <taxon>Gammaproteobacteria</taxon>
        <taxon>Enterobacterales</taxon>
        <taxon>Erwiniaceae</taxon>
        <taxon>Pantoea</taxon>
    </lineage>
</organism>
<feature type="domain" description="Thioredoxin" evidence="10">
    <location>
        <begin position="6"/>
        <end position="200"/>
    </location>
</feature>
<dbReference type="RefSeq" id="WP_006121321.1">
    <property type="nucleotide sequence ID" value="NZ_CP046585.1"/>
</dbReference>
<dbReference type="GO" id="GO:0015036">
    <property type="term" value="F:disulfide oxidoreductase activity"/>
    <property type="evidence" value="ECO:0007669"/>
    <property type="project" value="UniProtKB-ARBA"/>
</dbReference>
<feature type="chain" id="PRO_5044232998" description="Thiol:disulfide interchange protein" evidence="9">
    <location>
        <begin position="20"/>
        <end position="209"/>
    </location>
</feature>
<evidence type="ECO:0000256" key="4">
    <source>
        <dbReference type="ARBA" id="ARBA00022764"/>
    </source>
</evidence>
<evidence type="ECO:0000313" key="12">
    <source>
        <dbReference type="Proteomes" id="UP000072520"/>
    </source>
</evidence>
<dbReference type="PANTHER" id="PTHR35891">
    <property type="entry name" value="THIOL:DISULFIDE INTERCHANGE PROTEIN DSBA"/>
    <property type="match status" value="1"/>
</dbReference>
<gene>
    <name evidence="11" type="ORF">RSA13_18535</name>
</gene>
<comment type="subcellular location">
    <subcellularLocation>
        <location evidence="1 7">Periplasm</location>
    </subcellularLocation>
</comment>
<name>A0AB34VB41_9GAMM</name>
<dbReference type="NCBIfam" id="NF008198">
    <property type="entry name" value="PRK10954.1"/>
    <property type="match status" value="1"/>
</dbReference>
<keyword evidence="3 9" id="KW-0732">Signal</keyword>
<dbReference type="Pfam" id="PF01323">
    <property type="entry name" value="DSBA"/>
    <property type="match status" value="1"/>
</dbReference>
<dbReference type="SUPFAM" id="SSF52833">
    <property type="entry name" value="Thioredoxin-like"/>
    <property type="match status" value="1"/>
</dbReference>
<evidence type="ECO:0000256" key="8">
    <source>
        <dbReference type="PIRSR" id="PIRSR001488-1"/>
    </source>
</evidence>
<dbReference type="Proteomes" id="UP000072520">
    <property type="component" value="Unassembled WGS sequence"/>
</dbReference>
<dbReference type="AlphaFoldDB" id="A0AB34VB41"/>
<dbReference type="InterPro" id="IPR036249">
    <property type="entry name" value="Thioredoxin-like_sf"/>
</dbReference>
<dbReference type="InterPro" id="IPR023205">
    <property type="entry name" value="DsbA/DsbL"/>
</dbReference>
<keyword evidence="4 7" id="KW-0574">Periplasm</keyword>
<feature type="signal peptide" evidence="9">
    <location>
        <begin position="1"/>
        <end position="19"/>
    </location>
</feature>
<evidence type="ECO:0000256" key="6">
    <source>
        <dbReference type="ARBA" id="ARBA00023284"/>
    </source>
</evidence>
<reference evidence="11 12" key="1">
    <citation type="journal article" date="2016" name="Front. Microbiol.">
        <title>Genomic Resource of Rice Seed Associated Bacteria.</title>
        <authorList>
            <person name="Midha S."/>
            <person name="Bansal K."/>
            <person name="Sharma S."/>
            <person name="Kumar N."/>
            <person name="Patil P.P."/>
            <person name="Chaudhry V."/>
            <person name="Patil P.B."/>
        </authorList>
    </citation>
    <scope>NUCLEOTIDE SEQUENCE [LARGE SCALE GENOMIC DNA]</scope>
    <source>
        <strain evidence="11 12">RSA13</strain>
    </source>
</reference>
<keyword evidence="6" id="KW-0676">Redox-active center</keyword>
<dbReference type="PIRSF" id="PIRSF001488">
    <property type="entry name" value="Tdi_protein"/>
    <property type="match status" value="1"/>
</dbReference>
<dbReference type="InterPro" id="IPR013766">
    <property type="entry name" value="Thioredoxin_domain"/>
</dbReference>
<keyword evidence="5 7" id="KW-1015">Disulfide bond</keyword>
<dbReference type="PROSITE" id="PS51352">
    <property type="entry name" value="THIOREDOXIN_2"/>
    <property type="match status" value="1"/>
</dbReference>